<reference evidence="1" key="1">
    <citation type="submission" date="2014-11" db="EMBL/GenBank/DDBJ databases">
        <authorList>
            <person name="Amaro Gonzalez C."/>
        </authorList>
    </citation>
    <scope>NUCLEOTIDE SEQUENCE</scope>
</reference>
<dbReference type="EMBL" id="GBXM01020057">
    <property type="protein sequence ID" value="JAH88520.1"/>
    <property type="molecule type" value="Transcribed_RNA"/>
</dbReference>
<organism evidence="1">
    <name type="scientific">Anguilla anguilla</name>
    <name type="common">European freshwater eel</name>
    <name type="synonym">Muraena anguilla</name>
    <dbReference type="NCBI Taxonomy" id="7936"/>
    <lineage>
        <taxon>Eukaryota</taxon>
        <taxon>Metazoa</taxon>
        <taxon>Chordata</taxon>
        <taxon>Craniata</taxon>
        <taxon>Vertebrata</taxon>
        <taxon>Euteleostomi</taxon>
        <taxon>Actinopterygii</taxon>
        <taxon>Neopterygii</taxon>
        <taxon>Teleostei</taxon>
        <taxon>Anguilliformes</taxon>
        <taxon>Anguillidae</taxon>
        <taxon>Anguilla</taxon>
    </lineage>
</organism>
<proteinExistence type="predicted"/>
<name>A0A0E9WG07_ANGAN</name>
<dbReference type="AlphaFoldDB" id="A0A0E9WG07"/>
<protein>
    <submittedName>
        <fullName evidence="1">Uncharacterized protein</fullName>
    </submittedName>
</protein>
<accession>A0A0E9WG07</accession>
<evidence type="ECO:0000313" key="1">
    <source>
        <dbReference type="EMBL" id="JAH88520.1"/>
    </source>
</evidence>
<reference evidence="1" key="2">
    <citation type="journal article" date="2015" name="Fish Shellfish Immunol.">
        <title>Early steps in the European eel (Anguilla anguilla)-Vibrio vulnificus interaction in the gills: Role of the RtxA13 toxin.</title>
        <authorList>
            <person name="Callol A."/>
            <person name="Pajuelo D."/>
            <person name="Ebbesson L."/>
            <person name="Teles M."/>
            <person name="MacKenzie S."/>
            <person name="Amaro C."/>
        </authorList>
    </citation>
    <scope>NUCLEOTIDE SEQUENCE</scope>
</reference>
<sequence>MSSDSEGETCRSIAHNAFFIPVVRNDSDIEEFELPPKGRKYKKNVLLNKREIGERKKISQVAVVNYVATSYIFRAK</sequence>